<gene>
    <name evidence="4" type="ORF">D3877_08970</name>
</gene>
<evidence type="ECO:0000256" key="2">
    <source>
        <dbReference type="ARBA" id="ARBA00022679"/>
    </source>
</evidence>
<dbReference type="Pfam" id="PF13649">
    <property type="entry name" value="Methyltransf_25"/>
    <property type="match status" value="1"/>
</dbReference>
<protein>
    <submittedName>
        <fullName evidence="4">Methyltransferase domain-containing protein</fullName>
    </submittedName>
</protein>
<dbReference type="PANTHER" id="PTHR43861">
    <property type="entry name" value="TRANS-ACONITATE 2-METHYLTRANSFERASE-RELATED"/>
    <property type="match status" value="1"/>
</dbReference>
<dbReference type="Gene3D" id="3.40.50.150">
    <property type="entry name" value="Vaccinia Virus protein VP39"/>
    <property type="match status" value="1"/>
</dbReference>
<dbReference type="OrthoDB" id="9795085at2"/>
<dbReference type="InterPro" id="IPR029063">
    <property type="entry name" value="SAM-dependent_MTases_sf"/>
</dbReference>
<dbReference type="CDD" id="cd02440">
    <property type="entry name" value="AdoMet_MTases"/>
    <property type="match status" value="1"/>
</dbReference>
<dbReference type="InterPro" id="IPR041698">
    <property type="entry name" value="Methyltransf_25"/>
</dbReference>
<dbReference type="Proteomes" id="UP000283458">
    <property type="component" value="Unassembled WGS sequence"/>
</dbReference>
<accession>A0A418W5H0</accession>
<dbReference type="PANTHER" id="PTHR43861:SF1">
    <property type="entry name" value="TRANS-ACONITATE 2-METHYLTRANSFERASE"/>
    <property type="match status" value="1"/>
</dbReference>
<dbReference type="RefSeq" id="WP_119830271.1">
    <property type="nucleotide sequence ID" value="NZ_QYUL01000001.1"/>
</dbReference>
<dbReference type="InterPro" id="IPR023149">
    <property type="entry name" value="Trans_acon_MeTrfase_C"/>
</dbReference>
<sequence length="256" mass="28486">MSWDRSSFNALDAMRRRPVFDLVSALPVATPTAIIDLGCGGGHLSRLLAAHWPQADVLGVDNSPGMLRWAQSVPSRVRYLDADLTDWRPHWPVELLISDSGLQRVENHERIFPEFLQCLAPGGVLAVALPRPQEQAAHRLLLDTAADGPWAERLTDALKPMAQHGAQDYYDWLSPLAVSVDLWETEYHHVLSGDTPILQWLRAAALTPVMDRLDGPDLDQFLAAYRGRLEAAYPEHPYGNTLVPTRHLFIVARVAG</sequence>
<evidence type="ECO:0000259" key="3">
    <source>
        <dbReference type="Pfam" id="PF13649"/>
    </source>
</evidence>
<keyword evidence="2 4" id="KW-0808">Transferase</keyword>
<dbReference type="Gene3D" id="1.10.150.290">
    <property type="entry name" value="S-adenosyl-L-methionine-dependent methyltransferases"/>
    <property type="match status" value="1"/>
</dbReference>
<evidence type="ECO:0000313" key="5">
    <source>
        <dbReference type="Proteomes" id="UP000283458"/>
    </source>
</evidence>
<organism evidence="4 5">
    <name type="scientific">Azospirillum cavernae</name>
    <dbReference type="NCBI Taxonomy" id="2320860"/>
    <lineage>
        <taxon>Bacteria</taxon>
        <taxon>Pseudomonadati</taxon>
        <taxon>Pseudomonadota</taxon>
        <taxon>Alphaproteobacteria</taxon>
        <taxon>Rhodospirillales</taxon>
        <taxon>Azospirillaceae</taxon>
        <taxon>Azospirillum</taxon>
    </lineage>
</organism>
<keyword evidence="5" id="KW-1185">Reference proteome</keyword>
<keyword evidence="1 4" id="KW-0489">Methyltransferase</keyword>
<evidence type="ECO:0000313" key="4">
    <source>
        <dbReference type="EMBL" id="RJF85265.1"/>
    </source>
</evidence>
<dbReference type="SUPFAM" id="SSF53335">
    <property type="entry name" value="S-adenosyl-L-methionine-dependent methyltransferases"/>
    <property type="match status" value="1"/>
</dbReference>
<proteinExistence type="predicted"/>
<dbReference type="EMBL" id="QYUL01000001">
    <property type="protein sequence ID" value="RJF85265.1"/>
    <property type="molecule type" value="Genomic_DNA"/>
</dbReference>
<comment type="caution">
    <text evidence="4">The sequence shown here is derived from an EMBL/GenBank/DDBJ whole genome shotgun (WGS) entry which is preliminary data.</text>
</comment>
<dbReference type="GO" id="GO:0032259">
    <property type="term" value="P:methylation"/>
    <property type="evidence" value="ECO:0007669"/>
    <property type="project" value="UniProtKB-KW"/>
</dbReference>
<evidence type="ECO:0000256" key="1">
    <source>
        <dbReference type="ARBA" id="ARBA00022603"/>
    </source>
</evidence>
<name>A0A418W5H0_9PROT</name>
<dbReference type="GO" id="GO:0030798">
    <property type="term" value="F:trans-aconitate 2-methyltransferase activity"/>
    <property type="evidence" value="ECO:0007669"/>
    <property type="project" value="InterPro"/>
</dbReference>
<dbReference type="AlphaFoldDB" id="A0A418W5H0"/>
<reference evidence="4 5" key="1">
    <citation type="submission" date="2018-09" db="EMBL/GenBank/DDBJ databases">
        <authorList>
            <person name="Zhu H."/>
        </authorList>
    </citation>
    <scope>NUCLEOTIDE SEQUENCE [LARGE SCALE GENOMIC DNA]</scope>
    <source>
        <strain evidence="4 5">K2W22B-5</strain>
    </source>
</reference>
<feature type="domain" description="Methyltransferase" evidence="3">
    <location>
        <begin position="34"/>
        <end position="123"/>
    </location>
</feature>